<evidence type="ECO:0000313" key="1">
    <source>
        <dbReference type="EMBL" id="CDY45338.1"/>
    </source>
</evidence>
<dbReference type="EMBL" id="LK032621">
    <property type="protein sequence ID" value="CDY45338.1"/>
    <property type="molecule type" value="Genomic_DNA"/>
</dbReference>
<keyword evidence="2" id="KW-1185">Reference proteome</keyword>
<reference evidence="1 2" key="1">
    <citation type="journal article" date="2014" name="Science">
        <title>Plant genetics. Early allopolyploid evolution in the post-Neolithic Brassica napus oilseed genome.</title>
        <authorList>
            <person name="Chalhoub B."/>
            <person name="Denoeud F."/>
            <person name="Liu S."/>
            <person name="Parkin I.A."/>
            <person name="Tang H."/>
            <person name="Wang X."/>
            <person name="Chiquet J."/>
            <person name="Belcram H."/>
            <person name="Tong C."/>
            <person name="Samans B."/>
            <person name="Correa M."/>
            <person name="Da Silva C."/>
            <person name="Just J."/>
            <person name="Falentin C."/>
            <person name="Koh C.S."/>
            <person name="Le Clainche I."/>
            <person name="Bernard M."/>
            <person name="Bento P."/>
            <person name="Noel B."/>
            <person name="Labadie K."/>
            <person name="Alberti A."/>
            <person name="Charles M."/>
            <person name="Arnaud D."/>
            <person name="Guo H."/>
            <person name="Daviaud C."/>
            <person name="Alamery S."/>
            <person name="Jabbari K."/>
            <person name="Zhao M."/>
            <person name="Edger P.P."/>
            <person name="Chelaifa H."/>
            <person name="Tack D."/>
            <person name="Lassalle G."/>
            <person name="Mestiri I."/>
            <person name="Schnel N."/>
            <person name="Le Paslier M.C."/>
            <person name="Fan G."/>
            <person name="Renault V."/>
            <person name="Bayer P.E."/>
            <person name="Golicz A.A."/>
            <person name="Manoli S."/>
            <person name="Lee T.H."/>
            <person name="Thi V.H."/>
            <person name="Chalabi S."/>
            <person name="Hu Q."/>
            <person name="Fan C."/>
            <person name="Tollenaere R."/>
            <person name="Lu Y."/>
            <person name="Battail C."/>
            <person name="Shen J."/>
            <person name="Sidebottom C.H."/>
            <person name="Wang X."/>
            <person name="Canaguier A."/>
            <person name="Chauveau A."/>
            <person name="Berard A."/>
            <person name="Deniot G."/>
            <person name="Guan M."/>
            <person name="Liu Z."/>
            <person name="Sun F."/>
            <person name="Lim Y.P."/>
            <person name="Lyons E."/>
            <person name="Town C.D."/>
            <person name="Bancroft I."/>
            <person name="Wang X."/>
            <person name="Meng J."/>
            <person name="Ma J."/>
            <person name="Pires J.C."/>
            <person name="King G.J."/>
            <person name="Brunel D."/>
            <person name="Delourme R."/>
            <person name="Renard M."/>
            <person name="Aury J.M."/>
            <person name="Adams K.L."/>
            <person name="Batley J."/>
            <person name="Snowdon R.J."/>
            <person name="Tost J."/>
            <person name="Edwards D."/>
            <person name="Zhou Y."/>
            <person name="Hua W."/>
            <person name="Sharpe A.G."/>
            <person name="Paterson A.H."/>
            <person name="Guan C."/>
            <person name="Wincker P."/>
        </authorList>
    </citation>
    <scope>NUCLEOTIDE SEQUENCE [LARGE SCALE GENOMIC DNA]</scope>
    <source>
        <strain evidence="2">cv. Darmor-bzh</strain>
    </source>
</reference>
<dbReference type="AlphaFoldDB" id="A0A078I846"/>
<dbReference type="Gramene" id="CDY45338">
    <property type="protein sequence ID" value="CDY45338"/>
    <property type="gene ID" value="GSBRNA2T00081810001"/>
</dbReference>
<gene>
    <name evidence="1" type="primary">BnaC01g30420D</name>
    <name evidence="1" type="ORF">GSBRNA2T00081810001</name>
</gene>
<organism evidence="1 2">
    <name type="scientific">Brassica napus</name>
    <name type="common">Rape</name>
    <dbReference type="NCBI Taxonomy" id="3708"/>
    <lineage>
        <taxon>Eukaryota</taxon>
        <taxon>Viridiplantae</taxon>
        <taxon>Streptophyta</taxon>
        <taxon>Embryophyta</taxon>
        <taxon>Tracheophyta</taxon>
        <taxon>Spermatophyta</taxon>
        <taxon>Magnoliopsida</taxon>
        <taxon>eudicotyledons</taxon>
        <taxon>Gunneridae</taxon>
        <taxon>Pentapetalae</taxon>
        <taxon>rosids</taxon>
        <taxon>malvids</taxon>
        <taxon>Brassicales</taxon>
        <taxon>Brassicaceae</taxon>
        <taxon>Brassiceae</taxon>
        <taxon>Brassica</taxon>
    </lineage>
</organism>
<sequence length="133" mass="15399">MSVSPRPQPPREEEEEIGWWWFVERDGDSRRSQSSPRFCRNLVSAKHYICLIGILSKTCDTWKIWRLVEKVMVSTNHNIPRSIWVAVLQITEYLLVSVSIDKSFHFSLCSKLILFYCVVVAGKCEDCTSSTVI</sequence>
<name>A0A078I846_BRANA</name>
<dbReference type="PaxDb" id="3708-A0A078I846"/>
<proteinExistence type="predicted"/>
<accession>A0A078I846</accession>
<evidence type="ECO:0000313" key="2">
    <source>
        <dbReference type="Proteomes" id="UP000028999"/>
    </source>
</evidence>
<protein>
    <submittedName>
        <fullName evidence="1">BnaC01g30420D protein</fullName>
    </submittedName>
</protein>
<dbReference type="Proteomes" id="UP000028999">
    <property type="component" value="Unassembled WGS sequence"/>
</dbReference>